<name>A0AC35FQR2_9BILA</name>
<proteinExistence type="predicted"/>
<sequence length="602" mass="69870">MLRRKTVVPRGCNVQPDISKHHESPHIEWNQNHYSPIDYQQESPYLHQPHQSQPQQQQYQIKEDEYPSKRYLMKNHQRYQPQHHHLQHQTSTNTSHQLHSAKERRSRSQPQQFRFDTNINSNINYSNIPTSTTFIEAQRLSMDSETSGSNDSGIRSSTHSTTSSIGASTISNAQVNDDMLIVEAIWDHVAMLADELPFAQGDVITVLDATSTSGLWYGMCRDRTGWFPASYVKIKSEESIKPSSQQTSPLKDDEFPSAVRYQRRRVVEELMETERDYVKLLKDLVYGFLEQCKKRKEMFNNDRITRIFGNISSILSLHINLLKELEASFDKESPENSLIANAFLRNSRSFNIYTEYCNNRPVSCTELATIERQPKYRHFFEACRLLRGMSKLTLEGFLLTPVQRICRYPLQLFELLKSTPTNHLDRIPLEQAHRTMKAVAIHINDSKRRIDSIQKIILWQKNVHGFRGPDIIENNHRTLISGELHCRAIMKRSIQWSKLVHVYLFDQSIVICKKDVLKKNSLVFKERMSLQTVNVIDINDGKEPITGAQLKNSFKLTGPVREYIFTCPDPATKGLWIETLRNRPRPMPPTNAEKRLAIVMLP</sequence>
<evidence type="ECO:0000313" key="1">
    <source>
        <dbReference type="Proteomes" id="UP000887580"/>
    </source>
</evidence>
<organism evidence="1 2">
    <name type="scientific">Panagrolaimus sp. PS1159</name>
    <dbReference type="NCBI Taxonomy" id="55785"/>
    <lineage>
        <taxon>Eukaryota</taxon>
        <taxon>Metazoa</taxon>
        <taxon>Ecdysozoa</taxon>
        <taxon>Nematoda</taxon>
        <taxon>Chromadorea</taxon>
        <taxon>Rhabditida</taxon>
        <taxon>Tylenchina</taxon>
        <taxon>Panagrolaimomorpha</taxon>
        <taxon>Panagrolaimoidea</taxon>
        <taxon>Panagrolaimidae</taxon>
        <taxon>Panagrolaimus</taxon>
    </lineage>
</organism>
<dbReference type="WBParaSite" id="PS1159_v2.g19999.t1">
    <property type="protein sequence ID" value="PS1159_v2.g19999.t1"/>
    <property type="gene ID" value="PS1159_v2.g19999"/>
</dbReference>
<evidence type="ECO:0000313" key="2">
    <source>
        <dbReference type="WBParaSite" id="PS1159_v2.g19999.t1"/>
    </source>
</evidence>
<reference evidence="2" key="1">
    <citation type="submission" date="2022-11" db="UniProtKB">
        <authorList>
            <consortium name="WormBaseParasite"/>
        </authorList>
    </citation>
    <scope>IDENTIFICATION</scope>
</reference>
<protein>
    <submittedName>
        <fullName evidence="2">Uncharacterized protein</fullName>
    </submittedName>
</protein>
<accession>A0AC35FQR2</accession>
<dbReference type="Proteomes" id="UP000887580">
    <property type="component" value="Unplaced"/>
</dbReference>